<proteinExistence type="predicted"/>
<reference evidence="2" key="2">
    <citation type="journal article" date="2024" name="Plant">
        <title>Genomic evolution and insights into agronomic trait innovations of Sesamum species.</title>
        <authorList>
            <person name="Miao H."/>
            <person name="Wang L."/>
            <person name="Qu L."/>
            <person name="Liu H."/>
            <person name="Sun Y."/>
            <person name="Le M."/>
            <person name="Wang Q."/>
            <person name="Wei S."/>
            <person name="Zheng Y."/>
            <person name="Lin W."/>
            <person name="Duan Y."/>
            <person name="Cao H."/>
            <person name="Xiong S."/>
            <person name="Wang X."/>
            <person name="Wei L."/>
            <person name="Li C."/>
            <person name="Ma Q."/>
            <person name="Ju M."/>
            <person name="Zhao R."/>
            <person name="Li G."/>
            <person name="Mu C."/>
            <person name="Tian Q."/>
            <person name="Mei H."/>
            <person name="Zhang T."/>
            <person name="Gao T."/>
            <person name="Zhang H."/>
        </authorList>
    </citation>
    <scope>NUCLEOTIDE SEQUENCE</scope>
    <source>
        <strain evidence="2">KEN1</strain>
    </source>
</reference>
<dbReference type="AlphaFoldDB" id="A0AAW2Y8C2"/>
<evidence type="ECO:0000259" key="1">
    <source>
        <dbReference type="Pfam" id="PF07727"/>
    </source>
</evidence>
<organism evidence="2">
    <name type="scientific">Sesamum latifolium</name>
    <dbReference type="NCBI Taxonomy" id="2727402"/>
    <lineage>
        <taxon>Eukaryota</taxon>
        <taxon>Viridiplantae</taxon>
        <taxon>Streptophyta</taxon>
        <taxon>Embryophyta</taxon>
        <taxon>Tracheophyta</taxon>
        <taxon>Spermatophyta</taxon>
        <taxon>Magnoliopsida</taxon>
        <taxon>eudicotyledons</taxon>
        <taxon>Gunneridae</taxon>
        <taxon>Pentapetalae</taxon>
        <taxon>asterids</taxon>
        <taxon>lamiids</taxon>
        <taxon>Lamiales</taxon>
        <taxon>Pedaliaceae</taxon>
        <taxon>Sesamum</taxon>
    </lineage>
</organism>
<reference evidence="2" key="1">
    <citation type="submission" date="2020-06" db="EMBL/GenBank/DDBJ databases">
        <authorList>
            <person name="Li T."/>
            <person name="Hu X."/>
            <person name="Zhang T."/>
            <person name="Song X."/>
            <person name="Zhang H."/>
            <person name="Dai N."/>
            <person name="Sheng W."/>
            <person name="Hou X."/>
            <person name="Wei L."/>
        </authorList>
    </citation>
    <scope>NUCLEOTIDE SEQUENCE</scope>
    <source>
        <strain evidence="2">KEN1</strain>
        <tissue evidence="2">Leaf</tissue>
    </source>
</reference>
<dbReference type="EMBL" id="JACGWN010000001">
    <property type="protein sequence ID" value="KAL0461886.1"/>
    <property type="molecule type" value="Genomic_DNA"/>
</dbReference>
<dbReference type="SUPFAM" id="SSF56672">
    <property type="entry name" value="DNA/RNA polymerases"/>
    <property type="match status" value="1"/>
</dbReference>
<gene>
    <name evidence="2" type="ORF">Slati_0076200</name>
</gene>
<dbReference type="InterPro" id="IPR013103">
    <property type="entry name" value="RVT_2"/>
</dbReference>
<feature type="domain" description="Reverse transcriptase Ty1/copia-type" evidence="1">
    <location>
        <begin position="5"/>
        <end position="114"/>
    </location>
</feature>
<protein>
    <submittedName>
        <fullName evidence="2">Retrovirus-related Pol polyprotein from transposon RE1</fullName>
    </submittedName>
</protein>
<accession>A0AAW2Y8C2</accession>
<name>A0AAW2Y8C2_9LAMI</name>
<dbReference type="Pfam" id="PF07727">
    <property type="entry name" value="RVT_2"/>
    <property type="match status" value="1"/>
</dbReference>
<evidence type="ECO:0000313" key="2">
    <source>
        <dbReference type="EMBL" id="KAL0461886.1"/>
    </source>
</evidence>
<sequence>MVWKVHEIYEMFGYKQSNSDHTLFLKHNKEKVTALIVYVDDMIVTGNDPEERKALQKHLAREFKMKDLGQLKYFLGIEVSRSQKGIFLSQRKYALDLLNETGMTACSPASTPMEENLKLSMHPSQVLLTRNATKD</sequence>
<comment type="caution">
    <text evidence="2">The sequence shown here is derived from an EMBL/GenBank/DDBJ whole genome shotgun (WGS) entry which is preliminary data.</text>
</comment>
<dbReference type="InterPro" id="IPR043502">
    <property type="entry name" value="DNA/RNA_pol_sf"/>
</dbReference>